<organism evidence="6 7">
    <name type="scientific">Streptomyces canarius</name>
    <dbReference type="NCBI Taxonomy" id="285453"/>
    <lineage>
        <taxon>Bacteria</taxon>
        <taxon>Bacillati</taxon>
        <taxon>Actinomycetota</taxon>
        <taxon>Actinomycetes</taxon>
        <taxon>Kitasatosporales</taxon>
        <taxon>Streptomycetaceae</taxon>
        <taxon>Streptomyces</taxon>
    </lineage>
</organism>
<evidence type="ECO:0000313" key="7">
    <source>
        <dbReference type="Proteomes" id="UP000653644"/>
    </source>
</evidence>
<comment type="caution">
    <text evidence="6">The sequence shown here is derived from an EMBL/GenBank/DDBJ whole genome shotgun (WGS) entry which is preliminary data.</text>
</comment>
<dbReference type="EMBL" id="BMVN01000082">
    <property type="protein sequence ID" value="GHA71793.1"/>
    <property type="molecule type" value="Genomic_DNA"/>
</dbReference>
<evidence type="ECO:0000256" key="4">
    <source>
        <dbReference type="PROSITE-ProRule" id="PRU00335"/>
    </source>
</evidence>
<dbReference type="Gene3D" id="1.10.357.10">
    <property type="entry name" value="Tetracycline Repressor, domain 2"/>
    <property type="match status" value="1"/>
</dbReference>
<dbReference type="Proteomes" id="UP000653644">
    <property type="component" value="Unassembled WGS sequence"/>
</dbReference>
<gene>
    <name evidence="6" type="ORF">GCM10010345_88550</name>
</gene>
<accession>A0ABQ3DAY0</accession>
<protein>
    <recommendedName>
        <fullName evidence="5">HTH tetR-type domain-containing protein</fullName>
    </recommendedName>
</protein>
<dbReference type="PANTHER" id="PTHR30055:SF234">
    <property type="entry name" value="HTH-TYPE TRANSCRIPTIONAL REGULATOR BETI"/>
    <property type="match status" value="1"/>
</dbReference>
<feature type="DNA-binding region" description="H-T-H motif" evidence="4">
    <location>
        <begin position="45"/>
        <end position="64"/>
    </location>
</feature>
<dbReference type="PANTHER" id="PTHR30055">
    <property type="entry name" value="HTH-TYPE TRANSCRIPTIONAL REGULATOR RUTR"/>
    <property type="match status" value="1"/>
</dbReference>
<evidence type="ECO:0000256" key="1">
    <source>
        <dbReference type="ARBA" id="ARBA00023015"/>
    </source>
</evidence>
<evidence type="ECO:0000259" key="5">
    <source>
        <dbReference type="PROSITE" id="PS50977"/>
    </source>
</evidence>
<dbReference type="PROSITE" id="PS50977">
    <property type="entry name" value="HTH_TETR_2"/>
    <property type="match status" value="1"/>
</dbReference>
<dbReference type="RefSeq" id="WP_189894856.1">
    <property type="nucleotide sequence ID" value="NZ_BMVN01000082.1"/>
</dbReference>
<keyword evidence="2 4" id="KW-0238">DNA-binding</keyword>
<sequence length="215" mass="23698">MSTQASDRRRPYRNDRRAKAAAGTRATILDAALRLFVEHGYAKVTIGDIAREAGIAVPTVYASTGGKAAILATLMYRGVDDPVVERTLETVRTATDARMAIAATARGVRLDNERHLEIVQVMVTAACVDQRVQEELDEVVRRYRRSLGVLAGRLAELGALKPGLSAERAGDMLWFLLGLPSWRLFITGCHWSWDETERWLTHQVTAALLAQPTGD</sequence>
<dbReference type="InterPro" id="IPR001647">
    <property type="entry name" value="HTH_TetR"/>
</dbReference>
<keyword evidence="3" id="KW-0804">Transcription</keyword>
<keyword evidence="7" id="KW-1185">Reference proteome</keyword>
<reference evidence="7" key="1">
    <citation type="journal article" date="2019" name="Int. J. Syst. Evol. Microbiol.">
        <title>The Global Catalogue of Microorganisms (GCM) 10K type strain sequencing project: providing services to taxonomists for standard genome sequencing and annotation.</title>
        <authorList>
            <consortium name="The Broad Institute Genomics Platform"/>
            <consortium name="The Broad Institute Genome Sequencing Center for Infectious Disease"/>
            <person name="Wu L."/>
            <person name="Ma J."/>
        </authorList>
    </citation>
    <scope>NUCLEOTIDE SEQUENCE [LARGE SCALE GENOMIC DNA]</scope>
    <source>
        <strain evidence="7">JCM 4733</strain>
    </source>
</reference>
<dbReference type="InterPro" id="IPR009057">
    <property type="entry name" value="Homeodomain-like_sf"/>
</dbReference>
<evidence type="ECO:0000256" key="3">
    <source>
        <dbReference type="ARBA" id="ARBA00023163"/>
    </source>
</evidence>
<dbReference type="SUPFAM" id="SSF46689">
    <property type="entry name" value="Homeodomain-like"/>
    <property type="match status" value="1"/>
</dbReference>
<evidence type="ECO:0000256" key="2">
    <source>
        <dbReference type="ARBA" id="ARBA00023125"/>
    </source>
</evidence>
<dbReference type="InterPro" id="IPR050109">
    <property type="entry name" value="HTH-type_TetR-like_transc_reg"/>
</dbReference>
<proteinExistence type="predicted"/>
<dbReference type="Pfam" id="PF00440">
    <property type="entry name" value="TetR_N"/>
    <property type="match status" value="1"/>
</dbReference>
<keyword evidence="1" id="KW-0805">Transcription regulation</keyword>
<dbReference type="PRINTS" id="PR00455">
    <property type="entry name" value="HTHTETR"/>
</dbReference>
<name>A0ABQ3DAY0_9ACTN</name>
<feature type="domain" description="HTH tetR-type" evidence="5">
    <location>
        <begin position="22"/>
        <end position="82"/>
    </location>
</feature>
<evidence type="ECO:0000313" key="6">
    <source>
        <dbReference type="EMBL" id="GHA71793.1"/>
    </source>
</evidence>